<keyword evidence="3" id="KW-0813">Transport</keyword>
<comment type="cofactor">
    <cofactor evidence="1">
        <name>Zn(2+)</name>
        <dbReference type="ChEBI" id="CHEBI:29105"/>
    </cofactor>
</comment>
<comment type="caution">
    <text evidence="7">The sequence shown here is derived from an EMBL/GenBank/DDBJ whole genome shotgun (WGS) entry which is preliminary data.</text>
</comment>
<evidence type="ECO:0000256" key="2">
    <source>
        <dbReference type="ARBA" id="ARBA00007174"/>
    </source>
</evidence>
<name>A0A6L5BE73_APIGR</name>
<evidence type="ECO:0000256" key="1">
    <source>
        <dbReference type="ARBA" id="ARBA00001947"/>
    </source>
</evidence>
<evidence type="ECO:0000256" key="4">
    <source>
        <dbReference type="ARBA" id="ARBA00023002"/>
    </source>
</evidence>
<evidence type="ECO:0000313" key="7">
    <source>
        <dbReference type="EMBL" id="KAF1002992.1"/>
    </source>
</evidence>
<keyword evidence="3" id="KW-0249">Electron transport</keyword>
<feature type="domain" description="MsrB" evidence="6">
    <location>
        <begin position="91"/>
        <end position="147"/>
    </location>
</feature>
<dbReference type="PROSITE" id="PS51790">
    <property type="entry name" value="MSRB"/>
    <property type="match status" value="1"/>
</dbReference>
<dbReference type="GO" id="GO:0033743">
    <property type="term" value="F:peptide-methionine (R)-S-oxide reductase activity"/>
    <property type="evidence" value="ECO:0007669"/>
    <property type="project" value="InterPro"/>
</dbReference>
<organism evidence="7 8">
    <name type="scientific">Apium graveolens</name>
    <name type="common">Celery</name>
    <dbReference type="NCBI Taxonomy" id="4045"/>
    <lineage>
        <taxon>Eukaryota</taxon>
        <taxon>Viridiplantae</taxon>
        <taxon>Streptophyta</taxon>
        <taxon>Embryophyta</taxon>
        <taxon>Tracheophyta</taxon>
        <taxon>Spermatophyta</taxon>
        <taxon>Magnoliopsida</taxon>
        <taxon>eudicotyledons</taxon>
        <taxon>Gunneridae</taxon>
        <taxon>Pentapetalae</taxon>
        <taxon>asterids</taxon>
        <taxon>campanulids</taxon>
        <taxon>Apiales</taxon>
        <taxon>Apiaceae</taxon>
        <taxon>Apioideae</taxon>
        <taxon>apioid superclade</taxon>
        <taxon>Apieae</taxon>
        <taxon>Apium</taxon>
    </lineage>
</organism>
<feature type="non-terminal residue" evidence="7">
    <location>
        <position position="1"/>
    </location>
</feature>
<evidence type="ECO:0000313" key="8">
    <source>
        <dbReference type="Proteomes" id="UP000593563"/>
    </source>
</evidence>
<dbReference type="Gene3D" id="3.40.50.300">
    <property type="entry name" value="P-loop containing nucleotide triphosphate hydrolases"/>
    <property type="match status" value="1"/>
</dbReference>
<keyword evidence="4" id="KW-0560">Oxidoreductase</keyword>
<accession>A0A6L5BE73</accession>
<dbReference type="Proteomes" id="UP000593563">
    <property type="component" value="Unassembled WGS sequence"/>
</dbReference>
<dbReference type="InterPro" id="IPR002579">
    <property type="entry name" value="Met_Sox_Rdtase_MsrB_dom"/>
</dbReference>
<dbReference type="Pfam" id="PF01641">
    <property type="entry name" value="SelR"/>
    <property type="match status" value="1"/>
</dbReference>
<dbReference type="AlphaFoldDB" id="A0A6L5BE73"/>
<protein>
    <recommendedName>
        <fullName evidence="6">MsrB domain-containing protein</fullName>
    </recommendedName>
</protein>
<dbReference type="GO" id="GO:0006979">
    <property type="term" value="P:response to oxidative stress"/>
    <property type="evidence" value="ECO:0007669"/>
    <property type="project" value="UniProtKB-ARBA"/>
</dbReference>
<keyword evidence="5" id="KW-0676">Redox-active center</keyword>
<reference evidence="7" key="1">
    <citation type="submission" date="2020-01" db="EMBL/GenBank/DDBJ databases">
        <title>The Celery Genome Sequence Reveals Sequential Paleo-tetraploidization, Resistance Gene Elimination, Karyotype Evolution, and Functional Innovation in Apiales.</title>
        <authorList>
            <person name="Song X."/>
        </authorList>
    </citation>
    <scope>NUCLEOTIDE SEQUENCE</scope>
    <source>
        <tissue evidence="7">Leaf</tissue>
    </source>
</reference>
<sequence length="147" mass="16542">VCVTQDSEVFARRGLQGIVGELLDRKDETCMKAEICSELGLNQILERNMVHLSSGEFQSFLPYLKNSGSQRRDTGKSTIRGQILFLSGQVDERTIQKYEREAKDMNRESWPKGTGHYDKFYDDGVYNYGGCGTPVYKSTTKFSSGCG</sequence>
<dbReference type="InterPro" id="IPR011057">
    <property type="entry name" value="Mss4-like_sf"/>
</dbReference>
<evidence type="ECO:0000256" key="5">
    <source>
        <dbReference type="ARBA" id="ARBA00023284"/>
    </source>
</evidence>
<dbReference type="EMBL" id="WRXP01000012">
    <property type="protein sequence ID" value="KAF1002992.1"/>
    <property type="molecule type" value="Genomic_DNA"/>
</dbReference>
<comment type="similarity">
    <text evidence="2">Belongs to the MsrB Met sulfoxide reductase family.</text>
</comment>
<dbReference type="InterPro" id="IPR027417">
    <property type="entry name" value="P-loop_NTPase"/>
</dbReference>
<evidence type="ECO:0000259" key="6">
    <source>
        <dbReference type="PROSITE" id="PS51790"/>
    </source>
</evidence>
<proteinExistence type="inferred from homology"/>
<evidence type="ECO:0000256" key="3">
    <source>
        <dbReference type="ARBA" id="ARBA00022982"/>
    </source>
</evidence>
<dbReference type="SUPFAM" id="SSF51316">
    <property type="entry name" value="Mss4-like"/>
    <property type="match status" value="1"/>
</dbReference>
<gene>
    <name evidence="7" type="ORF">AG4045_021739</name>
</gene>
<keyword evidence="8" id="KW-1185">Reference proteome</keyword>